<dbReference type="PANTHER" id="PTHR47892:SF1">
    <property type="entry name" value="UNIVERSAL STRESS PROTEIN E"/>
    <property type="match status" value="1"/>
</dbReference>
<dbReference type="InterPro" id="IPR006016">
    <property type="entry name" value="UspA"/>
</dbReference>
<feature type="domain" description="UspA" evidence="3">
    <location>
        <begin position="4"/>
        <end position="126"/>
    </location>
</feature>
<proteinExistence type="predicted"/>
<dbReference type="AlphaFoldDB" id="A0A2H9TAG4"/>
<reference evidence="4" key="1">
    <citation type="journal article" date="2017" name="Appl. Environ. Microbiol.">
        <title>Molecular characterization of an Endozoicomonas-like organism causing infection in king scallop Pecten maximus L.</title>
        <authorList>
            <person name="Cano I."/>
            <person name="van Aerle R."/>
            <person name="Ross S."/>
            <person name="Verner-Jeffreys D.W."/>
            <person name="Paley R.K."/>
            <person name="Rimmer G."/>
            <person name="Ryder D."/>
            <person name="Hooper P."/>
            <person name="Stone D."/>
            <person name="Feist S.W."/>
        </authorList>
    </citation>
    <scope>NUCLEOTIDE SEQUENCE</scope>
</reference>
<dbReference type="SUPFAM" id="SSF52402">
    <property type="entry name" value="Adenine nucleotide alpha hydrolases-like"/>
    <property type="match status" value="2"/>
</dbReference>
<evidence type="ECO:0000259" key="3">
    <source>
        <dbReference type="Pfam" id="PF00582"/>
    </source>
</evidence>
<dbReference type="Pfam" id="PF00582">
    <property type="entry name" value="Usp"/>
    <property type="match status" value="2"/>
</dbReference>
<dbReference type="PANTHER" id="PTHR47892">
    <property type="entry name" value="UNIVERSAL STRESS PROTEIN E"/>
    <property type="match status" value="1"/>
</dbReference>
<comment type="subcellular location">
    <subcellularLocation>
        <location evidence="1">Cytoplasm</location>
    </subcellularLocation>
</comment>
<accession>A0A2H9TAG4</accession>
<protein>
    <submittedName>
        <fullName evidence="4">Universal stress protein E</fullName>
    </submittedName>
</protein>
<evidence type="ECO:0000313" key="4">
    <source>
        <dbReference type="EMBL" id="PJE80222.1"/>
    </source>
</evidence>
<evidence type="ECO:0000256" key="2">
    <source>
        <dbReference type="ARBA" id="ARBA00022490"/>
    </source>
</evidence>
<sequence>MRQFEKILVVVDPRSETQPVLERARQIALVTKASLHLLALNPRYEKYSLRGLDTLIKPVQDREIELHIHETWHRNAIETINHVQQMEGCQLVMKNAREEGVLAQAFGKPEDWQLLRQSRVPVLLVKDGQPWRTHMPIIAAVNADREDIGHIQLNQAILEYAGYMVKAFNGELHLASACSTQMQAIQDHGDGLDSKQSYMNICRGYARDFHLNINHIHVKAGAAETVISKVVKKTGAELLVIGTHARKGISAMAIGNTAEQLITETAVDMLVLQPIHHMEPLETELGRVR</sequence>
<dbReference type="InterPro" id="IPR006015">
    <property type="entry name" value="Universal_stress_UspA"/>
</dbReference>
<keyword evidence="2" id="KW-0963">Cytoplasm</keyword>
<dbReference type="GO" id="GO:0005737">
    <property type="term" value="C:cytoplasm"/>
    <property type="evidence" value="ECO:0007669"/>
    <property type="project" value="UniProtKB-SubCell"/>
</dbReference>
<name>A0A2H9TAG4_9ZZZZ</name>
<evidence type="ECO:0000256" key="1">
    <source>
        <dbReference type="ARBA" id="ARBA00004496"/>
    </source>
</evidence>
<dbReference type="PRINTS" id="PR01438">
    <property type="entry name" value="UNVRSLSTRESS"/>
</dbReference>
<dbReference type="EMBL" id="NSIT01000026">
    <property type="protein sequence ID" value="PJE80222.1"/>
    <property type="molecule type" value="Genomic_DNA"/>
</dbReference>
<dbReference type="Gene3D" id="3.40.50.12370">
    <property type="match status" value="1"/>
</dbReference>
<comment type="caution">
    <text evidence="4">The sequence shown here is derived from an EMBL/GenBank/DDBJ whole genome shotgun (WGS) entry which is preliminary data.</text>
</comment>
<feature type="domain" description="UspA" evidence="3">
    <location>
        <begin position="155"/>
        <end position="272"/>
    </location>
</feature>
<organism evidence="4">
    <name type="scientific">invertebrate metagenome</name>
    <dbReference type="NCBI Taxonomy" id="1711999"/>
    <lineage>
        <taxon>unclassified sequences</taxon>
        <taxon>metagenomes</taxon>
        <taxon>organismal metagenomes</taxon>
    </lineage>
</organism>
<gene>
    <name evidence="4" type="primary">uspE_2</name>
    <name evidence="4" type="ORF">CI610_00794</name>
</gene>